<dbReference type="EMBL" id="NSJF01000010">
    <property type="protein sequence ID" value="PAT32900.1"/>
    <property type="molecule type" value="Genomic_DNA"/>
</dbReference>
<sequence>MAMGMAAQRPANTARAAKWRKLIHVAKRQLGLDEETYRTVLRTVGGAESTSHMDMAHLIKVLDHLKRAGFRVKPTGQQNGRTIYIDNEQARKVRALWLFLHTLGVVKDPSERALTVYVKRMTGRDHLRFVGDYMPLIESLKSWAMRHLPEQVDGMVNDLVDMELSPEAGEHAAAAIRRLATGHSFDAYWHAWVHCMRALGRPIPPEVAPQKRRAVQ</sequence>
<dbReference type="Pfam" id="PF06252">
    <property type="entry name" value="GemA"/>
    <property type="match status" value="1"/>
</dbReference>
<evidence type="ECO:0000313" key="1">
    <source>
        <dbReference type="EMBL" id="PAT32900.1"/>
    </source>
</evidence>
<evidence type="ECO:0008006" key="3">
    <source>
        <dbReference type="Google" id="ProtNLM"/>
    </source>
</evidence>
<accession>A0A2A2A6J6</accession>
<name>A0A2A2A6J6_9BURK</name>
<proteinExistence type="predicted"/>
<protein>
    <recommendedName>
        <fullName evidence="3">Regulatory protein GemA</fullName>
    </recommendedName>
</protein>
<comment type="caution">
    <text evidence="1">The sequence shown here is derived from an EMBL/GenBank/DDBJ whole genome shotgun (WGS) entry which is preliminary data.</text>
</comment>
<gene>
    <name evidence="1" type="ORF">CK620_13595</name>
</gene>
<dbReference type="Proteomes" id="UP000217999">
    <property type="component" value="Unassembled WGS sequence"/>
</dbReference>
<dbReference type="AlphaFoldDB" id="A0A2A2A6J6"/>
<evidence type="ECO:0000313" key="2">
    <source>
        <dbReference type="Proteomes" id="UP000217999"/>
    </source>
</evidence>
<organism evidence="1 2">
    <name type="scientific">Vandammella animalimorsus</name>
    <dbReference type="NCBI Taxonomy" id="2029117"/>
    <lineage>
        <taxon>Bacteria</taxon>
        <taxon>Pseudomonadati</taxon>
        <taxon>Pseudomonadota</taxon>
        <taxon>Betaproteobacteria</taxon>
        <taxon>Burkholderiales</taxon>
        <taxon>Comamonadaceae</taxon>
        <taxon>Vandammella</taxon>
    </lineage>
</organism>
<dbReference type="InterPro" id="IPR009363">
    <property type="entry name" value="Phage_Mu_Gp16"/>
</dbReference>
<reference evidence="1 2" key="1">
    <citation type="submission" date="2017-08" db="EMBL/GenBank/DDBJ databases">
        <title>WGS of Clinical strains of the CDC Group NO-1 linked to zoonotic infections in humans.</title>
        <authorList>
            <person name="Bernier A.-M."/>
            <person name="Bernard K."/>
        </authorList>
    </citation>
    <scope>NUCLEOTIDE SEQUENCE [LARGE SCALE GENOMIC DNA]</scope>
    <source>
        <strain evidence="1 2">NML03-0146</strain>
    </source>
</reference>